<evidence type="ECO:0000256" key="1">
    <source>
        <dbReference type="ARBA" id="ARBA00023002"/>
    </source>
</evidence>
<dbReference type="InterPro" id="IPR050425">
    <property type="entry name" value="NAD(P)_dehydrat-like"/>
</dbReference>
<dbReference type="Proteomes" id="UP000542776">
    <property type="component" value="Unassembled WGS sequence"/>
</dbReference>
<dbReference type="AlphaFoldDB" id="A0A7W6H8I9"/>
<dbReference type="EC" id="1.1.1.219" evidence="4"/>
<evidence type="ECO:0000256" key="2">
    <source>
        <dbReference type="ARBA" id="ARBA00023445"/>
    </source>
</evidence>
<protein>
    <submittedName>
        <fullName evidence="4">Dihydroflavonol-4-reductase</fullName>
        <ecNumber evidence="4">1.1.1.219</ecNumber>
    </submittedName>
</protein>
<dbReference type="InterPro" id="IPR001509">
    <property type="entry name" value="Epimerase_deHydtase"/>
</dbReference>
<dbReference type="FunFam" id="3.40.50.720:FF:000336">
    <property type="entry name" value="Aldehyde reductase"/>
    <property type="match status" value="1"/>
</dbReference>
<dbReference type="InterPro" id="IPR036291">
    <property type="entry name" value="NAD(P)-bd_dom_sf"/>
</dbReference>
<gene>
    <name evidence="4" type="ORF">GGR04_004268</name>
</gene>
<dbReference type="GO" id="GO:0045552">
    <property type="term" value="F:dihydroflavanol 4-reductase activity"/>
    <property type="evidence" value="ECO:0007669"/>
    <property type="project" value="UniProtKB-EC"/>
</dbReference>
<sequence>MDATRVLVTGASGFIAKHIVLQLVEAGYRVRGTVRRDAKAEEVSGMLRRHGGDAALFEPHLADLTSDAGWDEAMIGCDLLVHTASPFPRSQPREKFGLVDVARGGTVRVVGAAVRAGVSRVVLTSSIASIVYGHPGRGERWFGEADVSNVESSDISPYAVSKTLAERAAWEAVDGTRTELTTINPSLVFGPLLDRTMGTSVQLIAMMMSGRLPVLPDVTFGIVDVRDVAAAHVAALTASKAAGRRLVVSAEERSLLDIARQVAEGHPAFAGRVPRRRLPTWAVKAAAVVSPPARMLAAELGRTKRLETAPAREILGLAFRSGDEAIDAAASSLLAEGLVTP</sequence>
<dbReference type="PANTHER" id="PTHR10366">
    <property type="entry name" value="NAD DEPENDENT EPIMERASE/DEHYDRATASE"/>
    <property type="match status" value="1"/>
</dbReference>
<evidence type="ECO:0000313" key="5">
    <source>
        <dbReference type="Proteomes" id="UP000542776"/>
    </source>
</evidence>
<evidence type="ECO:0000259" key="3">
    <source>
        <dbReference type="Pfam" id="PF01370"/>
    </source>
</evidence>
<dbReference type="EMBL" id="JACIEK010000019">
    <property type="protein sequence ID" value="MBB4000391.1"/>
    <property type="molecule type" value="Genomic_DNA"/>
</dbReference>
<organism evidence="4 5">
    <name type="scientific">Aureimonas pseudogalii</name>
    <dbReference type="NCBI Taxonomy" id="1744844"/>
    <lineage>
        <taxon>Bacteria</taxon>
        <taxon>Pseudomonadati</taxon>
        <taxon>Pseudomonadota</taxon>
        <taxon>Alphaproteobacteria</taxon>
        <taxon>Hyphomicrobiales</taxon>
        <taxon>Aurantimonadaceae</taxon>
        <taxon>Aureimonas</taxon>
    </lineage>
</organism>
<dbReference type="RefSeq" id="WP_183202185.1">
    <property type="nucleotide sequence ID" value="NZ_JACIEK010000019.1"/>
</dbReference>
<dbReference type="PANTHER" id="PTHR10366:SF564">
    <property type="entry name" value="STEROL-4-ALPHA-CARBOXYLATE 3-DEHYDROGENASE, DECARBOXYLATING"/>
    <property type="match status" value="1"/>
</dbReference>
<keyword evidence="5" id="KW-1185">Reference proteome</keyword>
<comment type="caution">
    <text evidence="4">The sequence shown here is derived from an EMBL/GenBank/DDBJ whole genome shotgun (WGS) entry which is preliminary data.</text>
</comment>
<accession>A0A7W6H8I9</accession>
<feature type="domain" description="NAD-dependent epimerase/dehydratase" evidence="3">
    <location>
        <begin position="6"/>
        <end position="244"/>
    </location>
</feature>
<dbReference type="SUPFAM" id="SSF51735">
    <property type="entry name" value="NAD(P)-binding Rossmann-fold domains"/>
    <property type="match status" value="1"/>
</dbReference>
<name>A0A7W6H8I9_9HYPH</name>
<dbReference type="Pfam" id="PF01370">
    <property type="entry name" value="Epimerase"/>
    <property type="match status" value="1"/>
</dbReference>
<proteinExistence type="inferred from homology"/>
<reference evidence="4 5" key="1">
    <citation type="submission" date="2020-08" db="EMBL/GenBank/DDBJ databases">
        <title>Genomic Encyclopedia of Type Strains, Phase IV (KMG-IV): sequencing the most valuable type-strain genomes for metagenomic binning, comparative biology and taxonomic classification.</title>
        <authorList>
            <person name="Goeker M."/>
        </authorList>
    </citation>
    <scope>NUCLEOTIDE SEQUENCE [LARGE SCALE GENOMIC DNA]</scope>
    <source>
        <strain evidence="4 5">DSM 102238</strain>
    </source>
</reference>
<evidence type="ECO:0000313" key="4">
    <source>
        <dbReference type="EMBL" id="MBB4000391.1"/>
    </source>
</evidence>
<comment type="similarity">
    <text evidence="2">Belongs to the NAD(P)-dependent epimerase/dehydratase family. Dihydroflavonol-4-reductase subfamily.</text>
</comment>
<dbReference type="Gene3D" id="3.40.50.720">
    <property type="entry name" value="NAD(P)-binding Rossmann-like Domain"/>
    <property type="match status" value="1"/>
</dbReference>
<keyword evidence="1 4" id="KW-0560">Oxidoreductase</keyword>